<keyword evidence="3" id="KW-1185">Reference proteome</keyword>
<dbReference type="AlphaFoldDB" id="A0A128EB49"/>
<keyword evidence="2" id="KW-0560">Oxidoreductase</keyword>
<dbReference type="InterPro" id="IPR006638">
    <property type="entry name" value="Elp3/MiaA/NifB-like_rSAM"/>
</dbReference>
<dbReference type="InterPro" id="IPR034505">
    <property type="entry name" value="Coproporphyrinogen-III_oxidase"/>
</dbReference>
<dbReference type="NCBIfam" id="NF006385">
    <property type="entry name" value="PRK08629.1"/>
    <property type="match status" value="1"/>
</dbReference>
<sequence length="448" mass="51377">MQYFQNLAQNFALSYAHNKMENSLYKSLNIDIIDKNIDKIPDKNKKYMLYAHVPFCHVFCPYCSFHKYHYNEDACKKYFVNLREEMCQIKEAGYDFSSMYVGGGTTLIDEDELLKTLELAKKLFSITDISCETDPNHITPQKLSLFKGYIDRISVGVQSFDDEILRKVARYDKFGSQKQLVEKLSSAIGILPTTSLDLIFNFPFQTKEQLVTDINLAKSLSPEQITFYPLMKSPLTRDAIAKSLGVSSQNNEQEFYAILRDEFKTYNANNAWAFSKQKSNLVDEYVGSNHEYVGIGSGAFSFLDGRLLINAFNLEEYGSRINARKSPVIATCDFTRNERLKYIFLTELFDGAVDIAKFNKANNANLKKELFMEISLLRLVNAIYEEDGRIKPTEFGSYICVVLMKDFYTGMDKVRAAFKDDAKIKSSKKLRVMEDEPTLVQNLEVKSS</sequence>
<gene>
    <name evidence="2" type="primary">hemZ_1</name>
    <name evidence="2" type="ORF">ERS672216_00225</name>
</gene>
<evidence type="ECO:0000313" key="3">
    <source>
        <dbReference type="Proteomes" id="UP000069632"/>
    </source>
</evidence>
<dbReference type="InterPro" id="IPR023404">
    <property type="entry name" value="rSAM_horseshoe"/>
</dbReference>
<evidence type="ECO:0000313" key="2">
    <source>
        <dbReference type="EMBL" id="CZE46159.1"/>
    </source>
</evidence>
<protein>
    <submittedName>
        <fullName evidence="2">Coproporphyrinogen III oxidase</fullName>
        <ecNumber evidence="2">1.3.99.22</ecNumber>
    </submittedName>
</protein>
<accession>A0A128EB49</accession>
<proteinExistence type="predicted"/>
<dbReference type="EMBL" id="FIZP01000001">
    <property type="protein sequence ID" value="CZE46159.1"/>
    <property type="molecule type" value="Genomic_DNA"/>
</dbReference>
<feature type="domain" description="Radical SAM core" evidence="1">
    <location>
        <begin position="41"/>
        <end position="269"/>
    </location>
</feature>
<dbReference type="EC" id="1.3.99.22" evidence="2"/>
<name>A0A128EB49_9BACT</name>
<dbReference type="InterPro" id="IPR058240">
    <property type="entry name" value="rSAM_sf"/>
</dbReference>
<dbReference type="Gene3D" id="3.80.30.20">
    <property type="entry name" value="tm_1862 like domain"/>
    <property type="match status" value="1"/>
</dbReference>
<dbReference type="GO" id="GO:0006779">
    <property type="term" value="P:porphyrin-containing compound biosynthetic process"/>
    <property type="evidence" value="ECO:0007669"/>
    <property type="project" value="TreeGrafter"/>
</dbReference>
<dbReference type="GO" id="GO:0016491">
    <property type="term" value="F:oxidoreductase activity"/>
    <property type="evidence" value="ECO:0007669"/>
    <property type="project" value="UniProtKB-KW"/>
</dbReference>
<dbReference type="PANTHER" id="PTHR13932:SF5">
    <property type="entry name" value="RADICAL S-ADENOSYL METHIONINE DOMAIN-CONTAINING PROTEIN 1, MITOCHONDRIAL"/>
    <property type="match status" value="1"/>
</dbReference>
<evidence type="ECO:0000259" key="1">
    <source>
        <dbReference type="PROSITE" id="PS51918"/>
    </source>
</evidence>
<dbReference type="SFLD" id="SFLDG01065">
    <property type="entry name" value="anaerobic_coproporphyrinogen-I"/>
    <property type="match status" value="1"/>
</dbReference>
<dbReference type="Pfam" id="PF04055">
    <property type="entry name" value="Radical_SAM"/>
    <property type="match status" value="1"/>
</dbReference>
<dbReference type="Proteomes" id="UP000069632">
    <property type="component" value="Unassembled WGS sequence"/>
</dbReference>
<dbReference type="PROSITE" id="PS51918">
    <property type="entry name" value="RADICAL_SAM"/>
    <property type="match status" value="1"/>
</dbReference>
<dbReference type="InterPro" id="IPR007197">
    <property type="entry name" value="rSAM"/>
</dbReference>
<dbReference type="PANTHER" id="PTHR13932">
    <property type="entry name" value="COPROPORPHYRINIGEN III OXIDASE"/>
    <property type="match status" value="1"/>
</dbReference>
<dbReference type="SMART" id="SM00729">
    <property type="entry name" value="Elp3"/>
    <property type="match status" value="1"/>
</dbReference>
<dbReference type="GO" id="GO:0005737">
    <property type="term" value="C:cytoplasm"/>
    <property type="evidence" value="ECO:0007669"/>
    <property type="project" value="TreeGrafter"/>
</dbReference>
<dbReference type="RefSeq" id="WP_075539898.1">
    <property type="nucleotide sequence ID" value="NZ_CP053844.1"/>
</dbReference>
<reference evidence="2 3" key="1">
    <citation type="submission" date="2016-02" db="EMBL/GenBank/DDBJ databases">
        <authorList>
            <consortium name="Pathogen Informatics"/>
        </authorList>
    </citation>
    <scope>NUCLEOTIDE SEQUENCE [LARGE SCALE GENOMIC DNA]</scope>
    <source>
        <strain evidence="2 3">RC20</strain>
    </source>
</reference>
<dbReference type="SFLD" id="SFLDS00029">
    <property type="entry name" value="Radical_SAM"/>
    <property type="match status" value="1"/>
</dbReference>
<dbReference type="CDD" id="cd01335">
    <property type="entry name" value="Radical_SAM"/>
    <property type="match status" value="1"/>
</dbReference>
<dbReference type="SUPFAM" id="SSF102114">
    <property type="entry name" value="Radical SAM enzymes"/>
    <property type="match status" value="1"/>
</dbReference>
<organism evidence="2 3">
    <name type="scientific">Campylobacter geochelonis</name>
    <dbReference type="NCBI Taxonomy" id="1780362"/>
    <lineage>
        <taxon>Bacteria</taxon>
        <taxon>Pseudomonadati</taxon>
        <taxon>Campylobacterota</taxon>
        <taxon>Epsilonproteobacteria</taxon>
        <taxon>Campylobacterales</taxon>
        <taxon>Campylobacteraceae</taxon>
        <taxon>Campylobacter</taxon>
    </lineage>
</organism>
<dbReference type="GO" id="GO:0051539">
    <property type="term" value="F:4 iron, 4 sulfur cluster binding"/>
    <property type="evidence" value="ECO:0007669"/>
    <property type="project" value="TreeGrafter"/>
</dbReference>
<dbReference type="OrthoDB" id="9808022at2"/>